<protein>
    <submittedName>
        <fullName evidence="2">Uncharacterized protein</fullName>
    </submittedName>
</protein>
<accession>A0A8C9GK55</accession>
<dbReference type="AlphaFoldDB" id="A0A8C9GK55"/>
<sequence length="94" mass="10357">MTTHAALVELDIARELIRKGAASHRQQQTHPHTGIHCGAAITAPSWSDTGRSEEVDVMPSIFYRRHRNKNVLSFTQEVAGRRAVCNDTSSVSTS</sequence>
<dbReference type="Ensembl" id="ENSPTET00000008286.1">
    <property type="protein sequence ID" value="ENSPTEP00000005386.1"/>
    <property type="gene ID" value="ENSPTEG00000006237.1"/>
</dbReference>
<feature type="region of interest" description="Disordered" evidence="1">
    <location>
        <begin position="20"/>
        <end position="43"/>
    </location>
</feature>
<dbReference type="Proteomes" id="UP000694416">
    <property type="component" value="Unplaced"/>
</dbReference>
<name>A0A8C9GK55_9PRIM</name>
<evidence type="ECO:0000313" key="3">
    <source>
        <dbReference type="Proteomes" id="UP000694416"/>
    </source>
</evidence>
<proteinExistence type="predicted"/>
<organism evidence="2 3">
    <name type="scientific">Piliocolobus tephrosceles</name>
    <name type="common">Ugandan red Colobus</name>
    <dbReference type="NCBI Taxonomy" id="591936"/>
    <lineage>
        <taxon>Eukaryota</taxon>
        <taxon>Metazoa</taxon>
        <taxon>Chordata</taxon>
        <taxon>Craniata</taxon>
        <taxon>Vertebrata</taxon>
        <taxon>Euteleostomi</taxon>
        <taxon>Mammalia</taxon>
        <taxon>Eutheria</taxon>
        <taxon>Euarchontoglires</taxon>
        <taxon>Primates</taxon>
        <taxon>Haplorrhini</taxon>
        <taxon>Catarrhini</taxon>
        <taxon>Cercopithecidae</taxon>
        <taxon>Colobinae</taxon>
        <taxon>Piliocolobus</taxon>
    </lineage>
</organism>
<evidence type="ECO:0000256" key="1">
    <source>
        <dbReference type="SAM" id="MobiDB-lite"/>
    </source>
</evidence>
<reference evidence="2" key="2">
    <citation type="submission" date="2025-09" db="UniProtKB">
        <authorList>
            <consortium name="Ensembl"/>
        </authorList>
    </citation>
    <scope>IDENTIFICATION</scope>
</reference>
<evidence type="ECO:0000313" key="2">
    <source>
        <dbReference type="Ensembl" id="ENSPTEP00000005386.1"/>
    </source>
</evidence>
<reference evidence="2" key="1">
    <citation type="submission" date="2025-08" db="UniProtKB">
        <authorList>
            <consortium name="Ensembl"/>
        </authorList>
    </citation>
    <scope>IDENTIFICATION</scope>
</reference>
<keyword evidence="3" id="KW-1185">Reference proteome</keyword>